<dbReference type="InterPro" id="IPR051553">
    <property type="entry name" value="Ran_GTPase-activating"/>
</dbReference>
<evidence type="ECO:0008006" key="3">
    <source>
        <dbReference type="Google" id="ProtNLM"/>
    </source>
</evidence>
<reference evidence="1 2" key="1">
    <citation type="submission" date="2019-04" db="EMBL/GenBank/DDBJ databases">
        <authorList>
            <person name="Schori C."/>
            <person name="Ahrens C."/>
        </authorList>
    </citation>
    <scope>NUCLEOTIDE SEQUENCE [LARGE SCALE GENOMIC DNA]</scope>
    <source>
        <strain evidence="1 2">DSM 2950</strain>
    </source>
</reference>
<dbReference type="EMBL" id="CP039126">
    <property type="protein sequence ID" value="QMW77208.1"/>
    <property type="molecule type" value="Genomic_DNA"/>
</dbReference>
<dbReference type="InterPro" id="IPR009091">
    <property type="entry name" value="RCC1/BLIP-II"/>
</dbReference>
<dbReference type="InterPro" id="IPR000408">
    <property type="entry name" value="Reg_chr_condens"/>
</dbReference>
<dbReference type="Gene3D" id="2.130.10.30">
    <property type="entry name" value="Regulator of chromosome condensation 1/beta-lactamase-inhibitor protein II"/>
    <property type="match status" value="1"/>
</dbReference>
<dbReference type="Pfam" id="PF00415">
    <property type="entry name" value="RCC1"/>
    <property type="match status" value="1"/>
</dbReference>
<accession>A0A7G5MRG5</accession>
<name>A0A7G5MRG5_9FIRM</name>
<dbReference type="AlphaFoldDB" id="A0A7G5MRG5"/>
<dbReference type="PROSITE" id="PS51257">
    <property type="entry name" value="PROKAR_LIPOPROTEIN"/>
    <property type="match status" value="1"/>
</dbReference>
<sequence>MNKKMILKILSVSILVLAITGCTEKQKNKKEVHDKVVGNESVIVNSENEEDIVFYVDDLDNLHLEEEFKISNYYIRNKVTLLNHYYIDADHVLWGTGRNNCLQMGLINEDDIDNLEPVYYDVKIAENVVHVDCSVNGYFMIYLTEKGELYGVGANLNGVLCEPVNADDLLNPWMNLISQPKLLMEDVTYARSGRESITALKDDGSVWWWGQFLSTSLTKQTQTYMENQNPQLMLEGAIYATCGDIGAATITKDGELFTWGCNTWGQCGVACGPDDYMRNAVKAADNVKMVWLENLEFDTTNLNWSENMIMDYNNHYDYNTFIQRRDGNLMACGIGLGKEKKTVEIYGDLYEEKSSIYSSEFLPISIREKPSQESLQ</sequence>
<protein>
    <recommendedName>
        <fullName evidence="3">Chromosome condensation regulator RCC1</fullName>
    </recommendedName>
</protein>
<gene>
    <name evidence="1" type="ORF">E5259_06160</name>
</gene>
<evidence type="ECO:0000313" key="1">
    <source>
        <dbReference type="EMBL" id="QMW77208.1"/>
    </source>
</evidence>
<evidence type="ECO:0000313" key="2">
    <source>
        <dbReference type="Proteomes" id="UP000515789"/>
    </source>
</evidence>
<dbReference type="RefSeq" id="WP_018594526.1">
    <property type="nucleotide sequence ID" value="NZ_AP031416.1"/>
</dbReference>
<proteinExistence type="predicted"/>
<organism evidence="1 2">
    <name type="scientific">Blautia producta</name>
    <dbReference type="NCBI Taxonomy" id="33035"/>
    <lineage>
        <taxon>Bacteria</taxon>
        <taxon>Bacillati</taxon>
        <taxon>Bacillota</taxon>
        <taxon>Clostridia</taxon>
        <taxon>Lachnospirales</taxon>
        <taxon>Lachnospiraceae</taxon>
        <taxon>Blautia</taxon>
    </lineage>
</organism>
<dbReference type="PANTHER" id="PTHR45982">
    <property type="entry name" value="REGULATOR OF CHROMOSOME CONDENSATION"/>
    <property type="match status" value="1"/>
</dbReference>
<dbReference type="GeneID" id="75055225"/>
<dbReference type="PANTHER" id="PTHR45982:SF1">
    <property type="entry name" value="REGULATOR OF CHROMOSOME CONDENSATION"/>
    <property type="match status" value="1"/>
</dbReference>
<dbReference type="SUPFAM" id="SSF50985">
    <property type="entry name" value="RCC1/BLIP-II"/>
    <property type="match status" value="1"/>
</dbReference>
<dbReference type="Proteomes" id="UP000515789">
    <property type="component" value="Chromosome"/>
</dbReference>